<sequence>MHPPSIFILAILALSRFDADFDHRRVGRPSRRDGYDGYPAHRDPAPRSTNYGQRMPDGDIGTADFERAAREYMTTSMRKNTEGLLPLPQEDQAHYDQVHTGPRESSYGNKDEPRTDSKHGMRPL</sequence>
<feature type="chain" id="PRO_5040467066" evidence="2">
    <location>
        <begin position="20"/>
        <end position="124"/>
    </location>
</feature>
<dbReference type="AlphaFoldDB" id="A0A9P4UZA4"/>
<keyword evidence="2" id="KW-0732">Signal</keyword>
<accession>A0A9P4UZA4</accession>
<evidence type="ECO:0000313" key="3">
    <source>
        <dbReference type="EMBL" id="KAF2730813.1"/>
    </source>
</evidence>
<feature type="compositionally biased region" description="Basic and acidic residues" evidence="1">
    <location>
        <begin position="22"/>
        <end position="45"/>
    </location>
</feature>
<keyword evidence="4" id="KW-1185">Reference proteome</keyword>
<protein>
    <submittedName>
        <fullName evidence="3">Uncharacterized protein</fullName>
    </submittedName>
</protein>
<feature type="compositionally biased region" description="Basic and acidic residues" evidence="1">
    <location>
        <begin position="109"/>
        <end position="124"/>
    </location>
</feature>
<organism evidence="3 4">
    <name type="scientific">Polyplosphaeria fusca</name>
    <dbReference type="NCBI Taxonomy" id="682080"/>
    <lineage>
        <taxon>Eukaryota</taxon>
        <taxon>Fungi</taxon>
        <taxon>Dikarya</taxon>
        <taxon>Ascomycota</taxon>
        <taxon>Pezizomycotina</taxon>
        <taxon>Dothideomycetes</taxon>
        <taxon>Pleosporomycetidae</taxon>
        <taxon>Pleosporales</taxon>
        <taxon>Tetraplosphaeriaceae</taxon>
        <taxon>Polyplosphaeria</taxon>
    </lineage>
</organism>
<feature type="signal peptide" evidence="2">
    <location>
        <begin position="1"/>
        <end position="19"/>
    </location>
</feature>
<dbReference type="Proteomes" id="UP000799444">
    <property type="component" value="Unassembled WGS sequence"/>
</dbReference>
<reference evidence="3" key="1">
    <citation type="journal article" date="2020" name="Stud. Mycol.">
        <title>101 Dothideomycetes genomes: a test case for predicting lifestyles and emergence of pathogens.</title>
        <authorList>
            <person name="Haridas S."/>
            <person name="Albert R."/>
            <person name="Binder M."/>
            <person name="Bloem J."/>
            <person name="Labutti K."/>
            <person name="Salamov A."/>
            <person name="Andreopoulos B."/>
            <person name="Baker S."/>
            <person name="Barry K."/>
            <person name="Bills G."/>
            <person name="Bluhm B."/>
            <person name="Cannon C."/>
            <person name="Castanera R."/>
            <person name="Culley D."/>
            <person name="Daum C."/>
            <person name="Ezra D."/>
            <person name="Gonzalez J."/>
            <person name="Henrissat B."/>
            <person name="Kuo A."/>
            <person name="Liang C."/>
            <person name="Lipzen A."/>
            <person name="Lutzoni F."/>
            <person name="Magnuson J."/>
            <person name="Mondo S."/>
            <person name="Nolan M."/>
            <person name="Ohm R."/>
            <person name="Pangilinan J."/>
            <person name="Park H.-J."/>
            <person name="Ramirez L."/>
            <person name="Alfaro M."/>
            <person name="Sun H."/>
            <person name="Tritt A."/>
            <person name="Yoshinaga Y."/>
            <person name="Zwiers L.-H."/>
            <person name="Turgeon B."/>
            <person name="Goodwin S."/>
            <person name="Spatafora J."/>
            <person name="Crous P."/>
            <person name="Grigoriev I."/>
        </authorList>
    </citation>
    <scope>NUCLEOTIDE SEQUENCE</scope>
    <source>
        <strain evidence="3">CBS 125425</strain>
    </source>
</reference>
<gene>
    <name evidence="3" type="ORF">EJ04DRAFT_515012</name>
</gene>
<feature type="region of interest" description="Disordered" evidence="1">
    <location>
        <begin position="22"/>
        <end position="61"/>
    </location>
</feature>
<comment type="caution">
    <text evidence="3">The sequence shown here is derived from an EMBL/GenBank/DDBJ whole genome shotgun (WGS) entry which is preliminary data.</text>
</comment>
<evidence type="ECO:0000256" key="1">
    <source>
        <dbReference type="SAM" id="MobiDB-lite"/>
    </source>
</evidence>
<evidence type="ECO:0000313" key="4">
    <source>
        <dbReference type="Proteomes" id="UP000799444"/>
    </source>
</evidence>
<proteinExistence type="predicted"/>
<feature type="region of interest" description="Disordered" evidence="1">
    <location>
        <begin position="74"/>
        <end position="124"/>
    </location>
</feature>
<name>A0A9P4UZA4_9PLEO</name>
<evidence type="ECO:0000256" key="2">
    <source>
        <dbReference type="SAM" id="SignalP"/>
    </source>
</evidence>
<dbReference type="EMBL" id="ML996209">
    <property type="protein sequence ID" value="KAF2730813.1"/>
    <property type="molecule type" value="Genomic_DNA"/>
</dbReference>